<evidence type="ECO:0000256" key="6">
    <source>
        <dbReference type="ARBA" id="ARBA00022448"/>
    </source>
</evidence>
<keyword evidence="7" id="KW-0963">Cytoplasm</keyword>
<sequence length="523" mass="58126">MFNDRKSGYKLPPTTIRDKLISQETRRNKALEEQKRRRAQKIESTRQLDLFASLNLGGSDDEDEDVPEEDVLAAGSARLPPSSVARYAGLLEEDSATMEVQNAISAFGRVVRPVEPVTDIESQQQTTRKKKHVKKYKNKRRTNKPSKWADKCMYAELLEMLSDDQPWPIHGIATDDEYDGLPKDLESGWVAVAPVPAGKRCLAVTHQSAGVVGIAPNTTLRSRLLGKTLIQRFPSSLPPLTILDCILDENWRDNGILHVLDVVKWKGQDVGDCEAGFRFWWRDTRLAELTPTHPPSTVSHPHFVAVDNTSSTGEHGFKYRFPYPTTFVPIPFHTDTTLPSFNDSILPAARTIRAVDVVIPVAPTTLSNPISDESGMDFESAPTGTAFTFKAPILGVDPAIPTSSQRPSPTQPLSFLPPSEGPPPMTHQQARIRPDGLLLYVSEASYEPGTSPLSSWVPIVGYDDQESLTENHPENKEKGKQRKVQKAWDPHHNGPLALFQRLVSKRLTNRPGTVTSIDIEMDV</sequence>
<evidence type="ECO:0000256" key="10">
    <source>
        <dbReference type="SAM" id="MobiDB-lite"/>
    </source>
</evidence>
<feature type="compositionally biased region" description="Basic and acidic residues" evidence="10">
    <location>
        <begin position="16"/>
        <end position="41"/>
    </location>
</feature>
<keyword evidence="6" id="KW-0813">Transport</keyword>
<evidence type="ECO:0000259" key="11">
    <source>
        <dbReference type="Pfam" id="PF21974"/>
    </source>
</evidence>
<keyword evidence="13" id="KW-1185">Reference proteome</keyword>
<reference evidence="12" key="1">
    <citation type="submission" date="2020-11" db="EMBL/GenBank/DDBJ databases">
        <authorList>
            <consortium name="DOE Joint Genome Institute"/>
            <person name="Ahrendt S."/>
            <person name="Riley R."/>
            <person name="Andreopoulos W."/>
            <person name="Labutti K."/>
            <person name="Pangilinan J."/>
            <person name="Ruiz-Duenas F.J."/>
            <person name="Barrasa J.M."/>
            <person name="Sanchez-Garcia M."/>
            <person name="Camarero S."/>
            <person name="Miyauchi S."/>
            <person name="Serrano A."/>
            <person name="Linde D."/>
            <person name="Babiker R."/>
            <person name="Drula E."/>
            <person name="Ayuso-Fernandez I."/>
            <person name="Pacheco R."/>
            <person name="Padilla G."/>
            <person name="Ferreira P."/>
            <person name="Barriuso J."/>
            <person name="Kellner H."/>
            <person name="Castanera R."/>
            <person name="Alfaro M."/>
            <person name="Ramirez L."/>
            <person name="Pisabarro A.G."/>
            <person name="Kuo A."/>
            <person name="Tritt A."/>
            <person name="Lipzen A."/>
            <person name="He G."/>
            <person name="Yan M."/>
            <person name="Ng V."/>
            <person name="Cullen D."/>
            <person name="Martin F."/>
            <person name="Rosso M.-N."/>
            <person name="Henrissat B."/>
            <person name="Hibbett D."/>
            <person name="Martinez A.T."/>
            <person name="Grigoriev I.V."/>
        </authorList>
    </citation>
    <scope>NUCLEOTIDE SEQUENCE</scope>
    <source>
        <strain evidence="12">CBS 506.95</strain>
    </source>
</reference>
<dbReference type="OrthoDB" id="10003593at2759"/>
<keyword evidence="9" id="KW-0539">Nucleus</keyword>
<dbReference type="GO" id="GO:0005634">
    <property type="term" value="C:nucleus"/>
    <property type="evidence" value="ECO:0007669"/>
    <property type="project" value="UniProtKB-SubCell"/>
</dbReference>
<organism evidence="12 13">
    <name type="scientific">Crepidotus variabilis</name>
    <dbReference type="NCBI Taxonomy" id="179855"/>
    <lineage>
        <taxon>Eukaryota</taxon>
        <taxon>Fungi</taxon>
        <taxon>Dikarya</taxon>
        <taxon>Basidiomycota</taxon>
        <taxon>Agaricomycotina</taxon>
        <taxon>Agaricomycetes</taxon>
        <taxon>Agaricomycetidae</taxon>
        <taxon>Agaricales</taxon>
        <taxon>Agaricineae</taxon>
        <taxon>Crepidotaceae</taxon>
        <taxon>Crepidotus</taxon>
    </lineage>
</organism>
<comment type="subcellular location">
    <subcellularLocation>
        <location evidence="3">Cytoplasm</location>
    </subcellularLocation>
    <subcellularLocation>
        <location evidence="2">Nucleus</location>
    </subcellularLocation>
</comment>
<feature type="region of interest" description="Disordered" evidence="10">
    <location>
        <begin position="398"/>
        <end position="429"/>
    </location>
</feature>
<evidence type="ECO:0000256" key="9">
    <source>
        <dbReference type="ARBA" id="ARBA00023242"/>
    </source>
</evidence>
<comment type="similarity">
    <text evidence="4">Belongs to the snurportin family.</text>
</comment>
<comment type="function">
    <text evidence="1">Functions as an U snRNP-specific nuclear import adapter. Involved in the trimethylguanosine (m3G)-cap-dependent nuclear import of U snRNPs. Binds specifically to the terminal m3G-cap U snRNAs.</text>
</comment>
<feature type="compositionally biased region" description="Basic and acidic residues" evidence="10">
    <location>
        <begin position="469"/>
        <end position="478"/>
    </location>
</feature>
<dbReference type="PANTHER" id="PTHR13403">
    <property type="entry name" value="SNURPORTIN1 RNUT1 PROTEIN RNA, U TRANSPORTER 1"/>
    <property type="match status" value="1"/>
</dbReference>
<dbReference type="Pfam" id="PF21974">
    <property type="entry name" value="SPN1_m3Gcap_bd"/>
    <property type="match status" value="1"/>
</dbReference>
<feature type="domain" description="Snurportin-1 m3G cap-binding" evidence="11">
    <location>
        <begin position="181"/>
        <end position="314"/>
    </location>
</feature>
<gene>
    <name evidence="12" type="ORF">CPB83DRAFT_911134</name>
</gene>
<evidence type="ECO:0000256" key="3">
    <source>
        <dbReference type="ARBA" id="ARBA00004496"/>
    </source>
</evidence>
<feature type="compositionally biased region" description="Low complexity" evidence="10">
    <location>
        <begin position="401"/>
        <end position="414"/>
    </location>
</feature>
<comment type="caution">
    <text evidence="12">The sequence shown here is derived from an EMBL/GenBank/DDBJ whole genome shotgun (WGS) entry which is preliminary data.</text>
</comment>
<dbReference type="InterPro" id="IPR047857">
    <property type="entry name" value="Snurportin1_C"/>
</dbReference>
<evidence type="ECO:0000256" key="2">
    <source>
        <dbReference type="ARBA" id="ARBA00004123"/>
    </source>
</evidence>
<feature type="compositionally biased region" description="Basic residues" evidence="10">
    <location>
        <begin position="127"/>
        <end position="141"/>
    </location>
</feature>
<dbReference type="GO" id="GO:0003723">
    <property type="term" value="F:RNA binding"/>
    <property type="evidence" value="ECO:0007669"/>
    <property type="project" value="UniProtKB-KW"/>
</dbReference>
<dbReference type="Proteomes" id="UP000807306">
    <property type="component" value="Unassembled WGS sequence"/>
</dbReference>
<dbReference type="InterPro" id="IPR017336">
    <property type="entry name" value="Snurportin-1"/>
</dbReference>
<feature type="region of interest" description="Disordered" evidence="10">
    <location>
        <begin position="120"/>
        <end position="141"/>
    </location>
</feature>
<accession>A0A9P6JJ46</accession>
<name>A0A9P6JJ46_9AGAR</name>
<evidence type="ECO:0000256" key="8">
    <source>
        <dbReference type="ARBA" id="ARBA00022884"/>
    </source>
</evidence>
<dbReference type="PANTHER" id="PTHR13403:SF6">
    <property type="entry name" value="SNURPORTIN-1"/>
    <property type="match status" value="1"/>
</dbReference>
<dbReference type="Gene3D" id="3.30.470.30">
    <property type="entry name" value="DNA ligase/mRNA capping enzyme"/>
    <property type="match status" value="2"/>
</dbReference>
<protein>
    <recommendedName>
        <fullName evidence="5">Snurportin-1</fullName>
    </recommendedName>
</protein>
<evidence type="ECO:0000256" key="1">
    <source>
        <dbReference type="ARBA" id="ARBA00003975"/>
    </source>
</evidence>
<dbReference type="GO" id="GO:0061015">
    <property type="term" value="P:snRNA import into nucleus"/>
    <property type="evidence" value="ECO:0007669"/>
    <property type="project" value="InterPro"/>
</dbReference>
<proteinExistence type="inferred from homology"/>
<evidence type="ECO:0000256" key="4">
    <source>
        <dbReference type="ARBA" id="ARBA00007540"/>
    </source>
</evidence>
<evidence type="ECO:0000256" key="7">
    <source>
        <dbReference type="ARBA" id="ARBA00022490"/>
    </source>
</evidence>
<evidence type="ECO:0000256" key="5">
    <source>
        <dbReference type="ARBA" id="ARBA00016034"/>
    </source>
</evidence>
<dbReference type="GO" id="GO:0005737">
    <property type="term" value="C:cytoplasm"/>
    <property type="evidence" value="ECO:0007669"/>
    <property type="project" value="UniProtKB-SubCell"/>
</dbReference>
<keyword evidence="8" id="KW-0694">RNA-binding</keyword>
<feature type="region of interest" description="Disordered" evidence="10">
    <location>
        <begin position="467"/>
        <end position="491"/>
    </location>
</feature>
<dbReference type="EMBL" id="MU157936">
    <property type="protein sequence ID" value="KAF9522708.1"/>
    <property type="molecule type" value="Genomic_DNA"/>
</dbReference>
<evidence type="ECO:0000313" key="13">
    <source>
        <dbReference type="Proteomes" id="UP000807306"/>
    </source>
</evidence>
<dbReference type="AlphaFoldDB" id="A0A9P6JJ46"/>
<feature type="region of interest" description="Disordered" evidence="10">
    <location>
        <begin position="1"/>
        <end position="41"/>
    </location>
</feature>
<evidence type="ECO:0000313" key="12">
    <source>
        <dbReference type="EMBL" id="KAF9522708.1"/>
    </source>
</evidence>